<keyword evidence="1" id="KW-0645">Protease</keyword>
<dbReference type="SUPFAM" id="SSF53474">
    <property type="entry name" value="alpha/beta-Hydrolases"/>
    <property type="match status" value="1"/>
</dbReference>
<keyword evidence="1" id="KW-0378">Hydrolase</keyword>
<dbReference type="PANTHER" id="PTHR43722:SF1">
    <property type="entry name" value="PROLINE IMINOPEPTIDASE"/>
    <property type="match status" value="1"/>
</dbReference>
<dbReference type="EMBL" id="CAJA01000154">
    <property type="protein sequence ID" value="CCH73153.1"/>
    <property type="molecule type" value="Genomic_DNA"/>
</dbReference>
<dbReference type="Proteomes" id="UP000035763">
    <property type="component" value="Unassembled WGS sequence"/>
</dbReference>
<comment type="caution">
    <text evidence="1">The sequence shown here is derived from an EMBL/GenBank/DDBJ whole genome shotgun (WGS) entry which is preliminary data.</text>
</comment>
<dbReference type="AlphaFoldDB" id="W6JUR5"/>
<organism evidence="1 2">
    <name type="scientific">Nostocoides australiense Ben110</name>
    <dbReference type="NCBI Taxonomy" id="1193182"/>
    <lineage>
        <taxon>Bacteria</taxon>
        <taxon>Bacillati</taxon>
        <taxon>Actinomycetota</taxon>
        <taxon>Actinomycetes</taxon>
        <taxon>Micrococcales</taxon>
        <taxon>Intrasporangiaceae</taxon>
        <taxon>Nostocoides</taxon>
    </lineage>
</organism>
<name>W6JUR5_9MICO</name>
<dbReference type="InterPro" id="IPR029058">
    <property type="entry name" value="AB_hydrolase_fold"/>
</dbReference>
<dbReference type="GO" id="GO:0005737">
    <property type="term" value="C:cytoplasm"/>
    <property type="evidence" value="ECO:0007669"/>
    <property type="project" value="InterPro"/>
</dbReference>
<protein>
    <submittedName>
        <fullName evidence="1">Proline iminopeptidase</fullName>
        <ecNumber evidence="1">3.4.11.5</ecNumber>
    </submittedName>
</protein>
<proteinExistence type="predicted"/>
<evidence type="ECO:0000313" key="2">
    <source>
        <dbReference type="Proteomes" id="UP000035763"/>
    </source>
</evidence>
<dbReference type="EC" id="3.4.11.5" evidence="1"/>
<dbReference type="GO" id="GO:0004177">
    <property type="term" value="F:aminopeptidase activity"/>
    <property type="evidence" value="ECO:0007669"/>
    <property type="project" value="UniProtKB-KW"/>
</dbReference>
<dbReference type="GO" id="GO:0006508">
    <property type="term" value="P:proteolysis"/>
    <property type="evidence" value="ECO:0007669"/>
    <property type="project" value="InterPro"/>
</dbReference>
<keyword evidence="2" id="KW-1185">Reference proteome</keyword>
<evidence type="ECO:0000313" key="1">
    <source>
        <dbReference type="EMBL" id="CCH73153.1"/>
    </source>
</evidence>
<keyword evidence="1" id="KW-0031">Aminopeptidase</keyword>
<gene>
    <name evidence="1" type="ORF">BN11_2370010</name>
</gene>
<reference evidence="1 2" key="1">
    <citation type="journal article" date="2013" name="ISME J.">
        <title>A metabolic model for members of the genus Tetrasphaera involved in enhanced biological phosphorus removal.</title>
        <authorList>
            <person name="Kristiansen R."/>
            <person name="Nguyen H.T.T."/>
            <person name="Saunders A.M."/>
            <person name="Nielsen J.L."/>
            <person name="Wimmer R."/>
            <person name="Le V.Q."/>
            <person name="McIlroy S.J."/>
            <person name="Petrovski S."/>
            <person name="Seviour R.J."/>
            <person name="Calteau A."/>
            <person name="Nielsen K.L."/>
            <person name="Nielsen P.H."/>
        </authorList>
    </citation>
    <scope>NUCLEOTIDE SEQUENCE [LARGE SCALE GENOMIC DNA]</scope>
    <source>
        <strain evidence="1 2">Ben110</strain>
    </source>
</reference>
<dbReference type="InterPro" id="IPR005944">
    <property type="entry name" value="Pro_iminopeptidase"/>
</dbReference>
<sequence>MLGMVLFAVTTTSRREGDWITEGVGAIFPEAWDRFARHAEEAGTGYQRGTSEQPRTRLVAAYSALLESADPAVREAASQEWALWEDTHVAIGAGGFRRDPRWADDRFRHAFVRLATHYWSHDGFCAPPLLQRMDRLRGIPATLIHGRRDISSPLVTAWELHRAWPGSRLIVDEGDGHGGASMAEAWRRANDDLVSAAGR</sequence>
<accession>W6JUR5</accession>
<dbReference type="STRING" id="1193182.BN11_2370010"/>
<dbReference type="PANTHER" id="PTHR43722">
    <property type="entry name" value="PROLINE IMINOPEPTIDASE"/>
    <property type="match status" value="1"/>
</dbReference>
<dbReference type="Gene3D" id="3.40.50.1820">
    <property type="entry name" value="alpha/beta hydrolase"/>
    <property type="match status" value="1"/>
</dbReference>